<feature type="transmembrane region" description="Helical" evidence="6">
    <location>
        <begin position="408"/>
        <end position="428"/>
    </location>
</feature>
<proteinExistence type="predicted"/>
<keyword evidence="5 6" id="KW-0472">Membrane</keyword>
<dbReference type="AlphaFoldDB" id="A0A4U1HFU1"/>
<feature type="transmembrane region" description="Helical" evidence="6">
    <location>
        <begin position="24"/>
        <end position="42"/>
    </location>
</feature>
<dbReference type="OrthoDB" id="5441967at2"/>
<dbReference type="InterPro" id="IPR011701">
    <property type="entry name" value="MFS"/>
</dbReference>
<feature type="transmembrane region" description="Helical" evidence="6">
    <location>
        <begin position="187"/>
        <end position="209"/>
    </location>
</feature>
<feature type="transmembrane region" description="Helical" evidence="6">
    <location>
        <begin position="94"/>
        <end position="112"/>
    </location>
</feature>
<dbReference type="Gene3D" id="1.20.1250.20">
    <property type="entry name" value="MFS general substrate transporter like domains"/>
    <property type="match status" value="2"/>
</dbReference>
<feature type="transmembrane region" description="Helical" evidence="6">
    <location>
        <begin position="118"/>
        <end position="142"/>
    </location>
</feature>
<feature type="transmembrane region" description="Helical" evidence="6">
    <location>
        <begin position="62"/>
        <end position="82"/>
    </location>
</feature>
<comment type="subcellular location">
    <subcellularLocation>
        <location evidence="1">Membrane</location>
        <topology evidence="1">Multi-pass membrane protein</topology>
    </subcellularLocation>
</comment>
<dbReference type="SUPFAM" id="SSF103473">
    <property type="entry name" value="MFS general substrate transporter"/>
    <property type="match status" value="1"/>
</dbReference>
<evidence type="ECO:0000256" key="3">
    <source>
        <dbReference type="ARBA" id="ARBA00022692"/>
    </source>
</evidence>
<feature type="transmembrane region" description="Helical" evidence="6">
    <location>
        <begin position="376"/>
        <end position="396"/>
    </location>
</feature>
<comment type="caution">
    <text evidence="8">The sequence shown here is derived from an EMBL/GenBank/DDBJ whole genome shotgun (WGS) entry which is preliminary data.</text>
</comment>
<evidence type="ECO:0000256" key="6">
    <source>
        <dbReference type="SAM" id="Phobius"/>
    </source>
</evidence>
<keyword evidence="4 6" id="KW-1133">Transmembrane helix</keyword>
<dbReference type="PANTHER" id="PTHR43791">
    <property type="entry name" value="PERMEASE-RELATED"/>
    <property type="match status" value="1"/>
</dbReference>
<evidence type="ECO:0000259" key="7">
    <source>
        <dbReference type="PROSITE" id="PS50850"/>
    </source>
</evidence>
<feature type="domain" description="Major facilitator superfamily (MFS) profile" evidence="7">
    <location>
        <begin position="28"/>
        <end position="432"/>
    </location>
</feature>
<evidence type="ECO:0000256" key="2">
    <source>
        <dbReference type="ARBA" id="ARBA00022448"/>
    </source>
</evidence>
<keyword evidence="3 6" id="KW-0812">Transmembrane</keyword>
<keyword evidence="9" id="KW-1185">Reference proteome</keyword>
<dbReference type="CDD" id="cd17319">
    <property type="entry name" value="MFS_ExuT_GudP_like"/>
    <property type="match status" value="1"/>
</dbReference>
<feature type="transmembrane region" description="Helical" evidence="6">
    <location>
        <begin position="154"/>
        <end position="175"/>
    </location>
</feature>
<feature type="transmembrane region" description="Helical" evidence="6">
    <location>
        <begin position="284"/>
        <end position="305"/>
    </location>
</feature>
<evidence type="ECO:0000256" key="5">
    <source>
        <dbReference type="ARBA" id="ARBA00023136"/>
    </source>
</evidence>
<dbReference type="Pfam" id="PF07690">
    <property type="entry name" value="MFS_1"/>
    <property type="match status" value="1"/>
</dbReference>
<dbReference type="InterPro" id="IPR020846">
    <property type="entry name" value="MFS_dom"/>
</dbReference>
<accession>A0A4U1HFU1</accession>
<evidence type="ECO:0000256" key="4">
    <source>
        <dbReference type="ARBA" id="ARBA00022989"/>
    </source>
</evidence>
<evidence type="ECO:0000313" key="9">
    <source>
        <dbReference type="Proteomes" id="UP000305539"/>
    </source>
</evidence>
<protein>
    <submittedName>
        <fullName evidence="8">MFS transporter</fullName>
    </submittedName>
</protein>
<feature type="transmembrane region" description="Helical" evidence="6">
    <location>
        <begin position="343"/>
        <end position="364"/>
    </location>
</feature>
<dbReference type="GO" id="GO:0022857">
    <property type="term" value="F:transmembrane transporter activity"/>
    <property type="evidence" value="ECO:0007669"/>
    <property type="project" value="InterPro"/>
</dbReference>
<keyword evidence="2" id="KW-0813">Transport</keyword>
<evidence type="ECO:0000256" key="1">
    <source>
        <dbReference type="ARBA" id="ARBA00004141"/>
    </source>
</evidence>
<dbReference type="Proteomes" id="UP000305539">
    <property type="component" value="Unassembled WGS sequence"/>
</dbReference>
<feature type="transmembrane region" description="Helical" evidence="6">
    <location>
        <begin position="251"/>
        <end position="272"/>
    </location>
</feature>
<evidence type="ECO:0000313" key="8">
    <source>
        <dbReference type="EMBL" id="TKC78813.1"/>
    </source>
</evidence>
<name>A0A4U1HFU1_9BURK</name>
<organism evidence="8 9">
    <name type="scientific">Trinickia terrae</name>
    <dbReference type="NCBI Taxonomy" id="2571161"/>
    <lineage>
        <taxon>Bacteria</taxon>
        <taxon>Pseudomonadati</taxon>
        <taxon>Pseudomonadota</taxon>
        <taxon>Betaproteobacteria</taxon>
        <taxon>Burkholderiales</taxon>
        <taxon>Burkholderiaceae</taxon>
        <taxon>Trinickia</taxon>
    </lineage>
</organism>
<reference evidence="8 9" key="1">
    <citation type="submission" date="2019-04" db="EMBL/GenBank/DDBJ databases">
        <title>Trinickia sp. 7GSK02, isolated from subtropical forest soil.</title>
        <authorList>
            <person name="Gao Z.-H."/>
            <person name="Qiu L.-H."/>
        </authorList>
    </citation>
    <scope>NUCLEOTIDE SEQUENCE [LARGE SCALE GENOMIC DNA]</scope>
    <source>
        <strain evidence="8 9">7GSK02</strain>
    </source>
</reference>
<dbReference type="PANTHER" id="PTHR43791:SF36">
    <property type="entry name" value="TRANSPORTER, PUTATIVE (AFU_ORTHOLOGUE AFUA_6G08340)-RELATED"/>
    <property type="match status" value="1"/>
</dbReference>
<gene>
    <name evidence="8" type="ORF">FAZ69_31660</name>
</gene>
<dbReference type="EMBL" id="SWJE01000027">
    <property type="protein sequence ID" value="TKC78813.1"/>
    <property type="molecule type" value="Genomic_DNA"/>
</dbReference>
<dbReference type="GO" id="GO:0016020">
    <property type="term" value="C:membrane"/>
    <property type="evidence" value="ECO:0007669"/>
    <property type="project" value="UniProtKB-SubCell"/>
</dbReference>
<dbReference type="PROSITE" id="PS50850">
    <property type="entry name" value="MFS"/>
    <property type="match status" value="1"/>
</dbReference>
<sequence>MANSSAPTIAHAPSSDETQVYSRIGWRIFPLVLLGYIFAYLDRINIGFAALQMKSDLGFTDAVYGLGAGIFFASYLAFEIPSNLLLQRVGARRTLARIMICWGVTSSCMMFVRTPGMFYALRVLLGIFEAGLTPGVVFYLTLWYPKQRLARVTALFLSGSIIAGLFGAPISGFILDTVSGIQGLRGWQWLFLIEGIPSVLLGLVCLRSLPDGPDQARWLSDGERRIVIAGASGGNRRGRGGVGGAFRDPNVYAIAFGWFTIICGTYVISFWLPLMLRHAGVGSASAIGLWSIIPYGLGAVGMLLLSRHSDRTLERRWHATGCALAGAVALGSLSFVWSSLPLTLLSLTIATISVFSAMPILFSVPMTLLPRSSAPGGIALINSVGQIGGFLSPFIIGWVKTTTGRFDIGLYIMAVLLVCGSAVIAFVVKTSPDVPSEPAGDRSSGIDGTSTF</sequence>
<dbReference type="FunFam" id="1.20.1250.20:FF:000018">
    <property type="entry name" value="MFS transporter permease"/>
    <property type="match status" value="1"/>
</dbReference>
<dbReference type="InterPro" id="IPR036259">
    <property type="entry name" value="MFS_trans_sf"/>
</dbReference>
<dbReference type="RefSeq" id="WP_136899198.1">
    <property type="nucleotide sequence ID" value="NZ_SWJE01000027.1"/>
</dbReference>